<keyword evidence="2" id="KW-1185">Reference proteome</keyword>
<dbReference type="Proteomes" id="UP000827914">
    <property type="component" value="Segment"/>
</dbReference>
<protein>
    <submittedName>
        <fullName evidence="1">Uncharacterized protein</fullName>
    </submittedName>
</protein>
<evidence type="ECO:0000313" key="2">
    <source>
        <dbReference type="Proteomes" id="UP000827914"/>
    </source>
</evidence>
<gene>
    <name evidence="1" type="ORF">PHB09_016</name>
</gene>
<evidence type="ECO:0000313" key="1">
    <source>
        <dbReference type="EMBL" id="UAV84512.1"/>
    </source>
</evidence>
<accession>A0AAE8XC69</accession>
<name>A0AAE8XC69_9CAUD</name>
<proteinExistence type="predicted"/>
<reference evidence="1" key="1">
    <citation type="submission" date="2021-09" db="EMBL/GenBank/DDBJ databases">
        <authorList>
            <person name="Liu Y."/>
        </authorList>
    </citation>
    <scope>NUCLEOTIDE SEQUENCE</scope>
</reference>
<sequence>MWIAQWPDGTRILYRTKPRVKMGGWDGEAVRVLSRSEGFHSGSWRDSLVEVKEHEV</sequence>
<dbReference type="EMBL" id="OK040171">
    <property type="protein sequence ID" value="UAV84512.1"/>
    <property type="molecule type" value="Genomic_DNA"/>
</dbReference>
<organism evidence="1 2">
    <name type="scientific">Pseudomonas phage PHB09</name>
    <dbReference type="NCBI Taxonomy" id="2867265"/>
    <lineage>
        <taxon>Viruses</taxon>
        <taxon>Duplodnaviria</taxon>
        <taxon>Heunggongvirae</taxon>
        <taxon>Uroviricota</taxon>
        <taxon>Caudoviricetes</taxon>
        <taxon>Vandenendeviridae</taxon>
        <taxon>Gorskivirinae</taxon>
        <taxon>Dilongvirus</taxon>
        <taxon>Dilongvirus PHB09</taxon>
    </lineage>
</organism>